<dbReference type="AlphaFoldDB" id="A0A2S4PRD9"/>
<feature type="non-terminal residue" evidence="3">
    <location>
        <position position="316"/>
    </location>
</feature>
<dbReference type="Proteomes" id="UP000237438">
    <property type="component" value="Unassembled WGS sequence"/>
</dbReference>
<evidence type="ECO:0000313" key="4">
    <source>
        <dbReference type="Proteomes" id="UP000237438"/>
    </source>
</evidence>
<reference evidence="3 4" key="1">
    <citation type="submission" date="2017-10" db="EMBL/GenBank/DDBJ databases">
        <title>Development of genomic resources for the powdery mildew, Erysiphe pulchra.</title>
        <authorList>
            <person name="Wadl P.A."/>
            <person name="Mack B.M."/>
            <person name="Moore G."/>
            <person name="Beltz S.B."/>
        </authorList>
    </citation>
    <scope>NUCLEOTIDE SEQUENCE [LARGE SCALE GENOMIC DNA]</scope>
    <source>
        <strain evidence="3">Cflorida</strain>
    </source>
</reference>
<evidence type="ECO:0000259" key="2">
    <source>
        <dbReference type="Pfam" id="PF10354"/>
    </source>
</evidence>
<dbReference type="GO" id="GO:0005737">
    <property type="term" value="C:cytoplasm"/>
    <property type="evidence" value="ECO:0007669"/>
    <property type="project" value="TreeGrafter"/>
</dbReference>
<organism evidence="3 4">
    <name type="scientific">Erysiphe pulchra</name>
    <dbReference type="NCBI Taxonomy" id="225359"/>
    <lineage>
        <taxon>Eukaryota</taxon>
        <taxon>Fungi</taxon>
        <taxon>Dikarya</taxon>
        <taxon>Ascomycota</taxon>
        <taxon>Pezizomycotina</taxon>
        <taxon>Leotiomycetes</taxon>
        <taxon>Erysiphales</taxon>
        <taxon>Erysiphaceae</taxon>
        <taxon>Erysiphe</taxon>
    </lineage>
</organism>
<dbReference type="PANTHER" id="PTHR11538:SF26">
    <property type="entry name" value="FERREDOXIN-FOLD ANTICODON-BINDING DOMAIN-CONTAINING PROTEIN 1"/>
    <property type="match status" value="1"/>
</dbReference>
<dbReference type="OrthoDB" id="273345at2759"/>
<name>A0A2S4PRD9_9PEZI</name>
<feature type="compositionally biased region" description="Basic and acidic residues" evidence="1">
    <location>
        <begin position="41"/>
        <end position="50"/>
    </location>
</feature>
<dbReference type="InterPro" id="IPR019446">
    <property type="entry name" value="BMT5-like"/>
</dbReference>
<evidence type="ECO:0000313" key="3">
    <source>
        <dbReference type="EMBL" id="POS84602.1"/>
    </source>
</evidence>
<protein>
    <recommendedName>
        <fullName evidence="2">25S rRNA (uridine-N(3))-methyltransferase BMT5-like domain-containing protein</fullName>
    </recommendedName>
</protein>
<feature type="compositionally biased region" description="Polar residues" evidence="1">
    <location>
        <begin position="18"/>
        <end position="29"/>
    </location>
</feature>
<feature type="compositionally biased region" description="Basic residues" evidence="1">
    <location>
        <begin position="1"/>
        <end position="17"/>
    </location>
</feature>
<dbReference type="Pfam" id="PF10354">
    <property type="entry name" value="BMT5-like"/>
    <property type="match status" value="1"/>
</dbReference>
<keyword evidence="4" id="KW-1185">Reference proteome</keyword>
<proteinExistence type="predicted"/>
<feature type="domain" description="25S rRNA (uridine-N(3))-methyltransferase BMT5-like" evidence="2">
    <location>
        <begin position="87"/>
        <end position="261"/>
    </location>
</feature>
<accession>A0A2S4PRD9</accession>
<comment type="caution">
    <text evidence="3">The sequence shown here is derived from an EMBL/GenBank/DDBJ whole genome shotgun (WGS) entry which is preliminary data.</text>
</comment>
<dbReference type="PANTHER" id="PTHR11538">
    <property type="entry name" value="PHENYLALANYL-TRNA SYNTHETASE"/>
    <property type="match status" value="1"/>
</dbReference>
<dbReference type="EMBL" id="PEDP01000938">
    <property type="protein sequence ID" value="POS84602.1"/>
    <property type="molecule type" value="Genomic_DNA"/>
</dbReference>
<sequence length="316" mass="35960">MSRTKKMARRNGVKKSKNNTQKNKLSQPLGNAKAGNLPLKSKSEPQLDLPNIEKNEKKDLLHNTPLKDGEQNCKTPKIPFSPDERILLIGEADLSFACSLIRFHNCSQVTATVYESEEELKVKYPHVNENIRFIENSNQAKIRYSFDVTCTKKWSILLNNNRKASVTRSFDRIIFNFPHVGGKTKDVNRQVRYNQDLLVSFFKNALSCLSSTTSSSIIVTLFEGEPYTLWNIRDLARHSGLIVARSFSFEFGVYPGYKHSRTIGVIKSESGKDSNGWKGEDRSARTYIFIRKEEGPSIDLKRKRDQDSSDDESDVG</sequence>
<dbReference type="GO" id="GO:0070475">
    <property type="term" value="P:rRNA base methylation"/>
    <property type="evidence" value="ECO:0007669"/>
    <property type="project" value="InterPro"/>
</dbReference>
<feature type="region of interest" description="Disordered" evidence="1">
    <location>
        <begin position="56"/>
        <end position="75"/>
    </location>
</feature>
<gene>
    <name evidence="3" type="ORF">EPUL_003720</name>
</gene>
<dbReference type="GO" id="GO:0070042">
    <property type="term" value="F:rRNA (uridine-N3-)-methyltransferase activity"/>
    <property type="evidence" value="ECO:0007669"/>
    <property type="project" value="InterPro"/>
</dbReference>
<evidence type="ECO:0000256" key="1">
    <source>
        <dbReference type="SAM" id="MobiDB-lite"/>
    </source>
</evidence>
<feature type="region of interest" description="Disordered" evidence="1">
    <location>
        <begin position="1"/>
        <end position="50"/>
    </location>
</feature>
<dbReference type="STRING" id="225359.A0A2S4PRD9"/>
<feature type="compositionally biased region" description="Basic and acidic residues" evidence="1">
    <location>
        <begin position="56"/>
        <end position="71"/>
    </location>
</feature>